<dbReference type="Proteomes" id="UP001479436">
    <property type="component" value="Unassembled WGS sequence"/>
</dbReference>
<dbReference type="Pfam" id="PF04258">
    <property type="entry name" value="Peptidase_A22B"/>
    <property type="match status" value="1"/>
</dbReference>
<accession>A0ABR2X4S8</accession>
<keyword evidence="3 9" id="KW-0812">Transmembrane</keyword>
<reference evidence="10 11" key="1">
    <citation type="submission" date="2023-04" db="EMBL/GenBank/DDBJ databases">
        <title>Genome of Basidiobolus ranarum AG-B5.</title>
        <authorList>
            <person name="Stajich J.E."/>
            <person name="Carter-House D."/>
            <person name="Gryganskyi A."/>
        </authorList>
    </citation>
    <scope>NUCLEOTIDE SEQUENCE [LARGE SCALE GENOMIC DNA]</scope>
    <source>
        <strain evidence="10 11">AG-B5</strain>
    </source>
</reference>
<feature type="transmembrane region" description="Helical" evidence="9">
    <location>
        <begin position="62"/>
        <end position="81"/>
    </location>
</feature>
<dbReference type="PANTHER" id="PTHR12174">
    <property type="entry name" value="SIGNAL PEPTIDE PEPTIDASE"/>
    <property type="match status" value="1"/>
</dbReference>
<keyword evidence="11" id="KW-1185">Reference proteome</keyword>
<keyword evidence="6 9" id="KW-1133">Transmembrane helix</keyword>
<evidence type="ECO:0000256" key="5">
    <source>
        <dbReference type="ARBA" id="ARBA00022824"/>
    </source>
</evidence>
<sequence>MSIFVAYAALGLMAVTPIYLGSFGALPKPKKEKKTVKGDEYESDSETEEAAEVLSSEDAKMFPIYGSVTLFSMYLVFKFLNKEYVNYLITAYFAIMGCTAVTSFSATIFKAATKMKLPSYHIHLTKQAKELYHLRFSNIHIGAFIGSFLLTIYYVATKNWIASNIYGIAFAMGAIRLINLDSFRTGLILLGGLFFYDIFWVFGTEVMVSVAVNFDAPIKVTFPRSVFELFTAAAPRFTMLGLGDIVIPGIFVALCLRFDHAMALERASAKKDVAKEYIKVKNYPTPYFNACFIAYVVGLLTTFVVMHTFKAAQPALLYLSPACGLAPVILAIKNGELKKLFEYKTETEEESGEKATPEEKAGESSVKQEE</sequence>
<evidence type="ECO:0000256" key="7">
    <source>
        <dbReference type="ARBA" id="ARBA00023136"/>
    </source>
</evidence>
<evidence type="ECO:0008006" key="12">
    <source>
        <dbReference type="Google" id="ProtNLM"/>
    </source>
</evidence>
<dbReference type="PANTHER" id="PTHR12174:SF23">
    <property type="entry name" value="MINOR HISTOCOMPATIBILITY ANTIGEN H13"/>
    <property type="match status" value="1"/>
</dbReference>
<comment type="subcellular location">
    <subcellularLocation>
        <location evidence="1">Endoplasmic reticulum membrane</location>
        <topology evidence="1">Multi-pass membrane protein</topology>
    </subcellularLocation>
</comment>
<evidence type="ECO:0000256" key="4">
    <source>
        <dbReference type="ARBA" id="ARBA00022801"/>
    </source>
</evidence>
<proteinExistence type="inferred from homology"/>
<gene>
    <name evidence="10" type="ORF">K7432_000308</name>
</gene>
<feature type="transmembrane region" description="Helical" evidence="9">
    <location>
        <begin position="287"/>
        <end position="309"/>
    </location>
</feature>
<dbReference type="EMBL" id="JASJQH010000005">
    <property type="protein sequence ID" value="KAK9768790.1"/>
    <property type="molecule type" value="Genomic_DNA"/>
</dbReference>
<feature type="transmembrane region" description="Helical" evidence="9">
    <location>
        <begin position="6"/>
        <end position="26"/>
    </location>
</feature>
<feature type="transmembrane region" description="Helical" evidence="9">
    <location>
        <begin position="132"/>
        <end position="155"/>
    </location>
</feature>
<comment type="similarity">
    <text evidence="2">Belongs to the peptidase A22B family.</text>
</comment>
<feature type="region of interest" description="Disordered" evidence="8">
    <location>
        <begin position="346"/>
        <end position="370"/>
    </location>
</feature>
<dbReference type="SMART" id="SM00730">
    <property type="entry name" value="PSN"/>
    <property type="match status" value="1"/>
</dbReference>
<feature type="transmembrane region" description="Helical" evidence="9">
    <location>
        <begin position="87"/>
        <end position="111"/>
    </location>
</feature>
<evidence type="ECO:0000256" key="8">
    <source>
        <dbReference type="SAM" id="MobiDB-lite"/>
    </source>
</evidence>
<evidence type="ECO:0000313" key="10">
    <source>
        <dbReference type="EMBL" id="KAK9768790.1"/>
    </source>
</evidence>
<feature type="transmembrane region" description="Helical" evidence="9">
    <location>
        <begin position="187"/>
        <end position="214"/>
    </location>
</feature>
<feature type="transmembrane region" description="Helical" evidence="9">
    <location>
        <begin position="161"/>
        <end position="180"/>
    </location>
</feature>
<dbReference type="InterPro" id="IPR007369">
    <property type="entry name" value="Peptidase_A22B_SPP"/>
</dbReference>
<evidence type="ECO:0000256" key="3">
    <source>
        <dbReference type="ARBA" id="ARBA00022692"/>
    </source>
</evidence>
<keyword evidence="4" id="KW-0378">Hydrolase</keyword>
<evidence type="ECO:0000256" key="6">
    <source>
        <dbReference type="ARBA" id="ARBA00022989"/>
    </source>
</evidence>
<name>A0ABR2X4S8_9FUNG</name>
<comment type="caution">
    <text evidence="10">The sequence shown here is derived from an EMBL/GenBank/DDBJ whole genome shotgun (WGS) entry which is preliminary data.</text>
</comment>
<evidence type="ECO:0000256" key="2">
    <source>
        <dbReference type="ARBA" id="ARBA00006859"/>
    </source>
</evidence>
<organism evidence="10 11">
    <name type="scientific">Basidiobolus ranarum</name>
    <dbReference type="NCBI Taxonomy" id="34480"/>
    <lineage>
        <taxon>Eukaryota</taxon>
        <taxon>Fungi</taxon>
        <taxon>Fungi incertae sedis</taxon>
        <taxon>Zoopagomycota</taxon>
        <taxon>Entomophthoromycotina</taxon>
        <taxon>Basidiobolomycetes</taxon>
        <taxon>Basidiobolales</taxon>
        <taxon>Basidiobolaceae</taxon>
        <taxon>Basidiobolus</taxon>
    </lineage>
</organism>
<evidence type="ECO:0000256" key="9">
    <source>
        <dbReference type="SAM" id="Phobius"/>
    </source>
</evidence>
<keyword evidence="7 9" id="KW-0472">Membrane</keyword>
<evidence type="ECO:0000313" key="11">
    <source>
        <dbReference type="Proteomes" id="UP001479436"/>
    </source>
</evidence>
<keyword evidence="5" id="KW-0256">Endoplasmic reticulum</keyword>
<feature type="transmembrane region" description="Helical" evidence="9">
    <location>
        <begin position="234"/>
        <end position="256"/>
    </location>
</feature>
<protein>
    <recommendedName>
        <fullName evidence="12">Signal peptide peptidase</fullName>
    </recommendedName>
</protein>
<evidence type="ECO:0000256" key="1">
    <source>
        <dbReference type="ARBA" id="ARBA00004477"/>
    </source>
</evidence>
<dbReference type="InterPro" id="IPR006639">
    <property type="entry name" value="Preselin/SPP"/>
</dbReference>